<dbReference type="EMBL" id="JAHFXS010000758">
    <property type="protein sequence ID" value="KAG9982113.1"/>
    <property type="molecule type" value="Genomic_DNA"/>
</dbReference>
<keyword evidence="8" id="KW-1185">Reference proteome</keyword>
<feature type="compositionally biased region" description="Acidic residues" evidence="5">
    <location>
        <begin position="535"/>
        <end position="545"/>
    </location>
</feature>
<evidence type="ECO:0000313" key="7">
    <source>
        <dbReference type="EMBL" id="KAG9982113.1"/>
    </source>
</evidence>
<feature type="compositionally biased region" description="Acidic residues" evidence="5">
    <location>
        <begin position="356"/>
        <end position="390"/>
    </location>
</feature>
<accession>A0A9P8FRT2</accession>
<feature type="compositionally biased region" description="Basic residues" evidence="5">
    <location>
        <begin position="413"/>
        <end position="423"/>
    </location>
</feature>
<feature type="compositionally biased region" description="Basic and acidic residues" evidence="5">
    <location>
        <begin position="1"/>
        <end position="16"/>
    </location>
</feature>
<dbReference type="CDD" id="cd16568">
    <property type="entry name" value="RING-HC_ScPSH1-like"/>
    <property type="match status" value="1"/>
</dbReference>
<reference evidence="7" key="1">
    <citation type="journal article" date="2021" name="J Fungi (Basel)">
        <title>Virulence traits and population genomics of the black yeast Aureobasidium melanogenum.</title>
        <authorList>
            <person name="Cernosa A."/>
            <person name="Sun X."/>
            <person name="Gostincar C."/>
            <person name="Fang C."/>
            <person name="Gunde-Cimerman N."/>
            <person name="Song Z."/>
        </authorList>
    </citation>
    <scope>NUCLEOTIDE SEQUENCE</scope>
    <source>
        <strain evidence="7">EXF-9298</strain>
    </source>
</reference>
<dbReference type="GO" id="GO:0061630">
    <property type="term" value="F:ubiquitin protein ligase activity"/>
    <property type="evidence" value="ECO:0007669"/>
    <property type="project" value="TreeGrafter"/>
</dbReference>
<dbReference type="GO" id="GO:0005634">
    <property type="term" value="C:nucleus"/>
    <property type="evidence" value="ECO:0007669"/>
    <property type="project" value="TreeGrafter"/>
</dbReference>
<sequence>MPTLKRDREAMDDAGARKKLKTSPVDETHTIHPIMDLTADEPQTRPGAQTPPSQELQVRTHLTCLTQLPLTHHSQNKTLKTLQGDFDDIRQLITCKICERLLYEPYVISCGHTYCYSCLCTWFGTTKKKTCPNCREVITQPPAPSYVIREMTNIFMRSHNLLPDGEAIEQHQQWAFEEAELVKNDKSNGDPKTGGLFKGIFRPRRARLLPNHDPVDHVDRCPRCNWEIEDGMCLQCGIHMDSWSDDSDISTTDLSNSLHAESIEDDFEEDDMDADPEFGELDANFDPEYDLEFDPEAYDAWLEESGILDYSDHSPTRSAGAAGRADMLRQMVRERGRTNVRNNFNRAMREGRLMDAEAEDDLMGYDHDEEDEDEDDDEDEDAGSIDDFLDDRDVNDITAYDISSQTEDPTPARQRHHHQHRSHNHSEAENSGSESNSDSDSDGVRHNPHFRRPQIPVYTIPSDDEEPAAQPTRRRPIRVVDSDESSNSSESDSEDDDDEAPRPLSTRTHLPASRRSNPPVLVNRRQARPIRVLDSEDDNEEEEEVSNSSSSSDEESLHEAEDGDADVHYNNYSDDIEAAQGGPEEAGFSPMQDNSASEDEADQSAVNYFNVYGDEGSSEDDEEEGEDDY</sequence>
<evidence type="ECO:0000259" key="6">
    <source>
        <dbReference type="PROSITE" id="PS50089"/>
    </source>
</evidence>
<dbReference type="InterPro" id="IPR013083">
    <property type="entry name" value="Znf_RING/FYVE/PHD"/>
</dbReference>
<proteinExistence type="predicted"/>
<dbReference type="Pfam" id="PF13923">
    <property type="entry name" value="zf-C3HC4_2"/>
    <property type="match status" value="1"/>
</dbReference>
<comment type="caution">
    <text evidence="7">The sequence shown here is derived from an EMBL/GenBank/DDBJ whole genome shotgun (WGS) entry which is preliminary data.</text>
</comment>
<dbReference type="AlphaFoldDB" id="A0A9P8FRT2"/>
<evidence type="ECO:0000256" key="1">
    <source>
        <dbReference type="ARBA" id="ARBA00022723"/>
    </source>
</evidence>
<dbReference type="InterPro" id="IPR017907">
    <property type="entry name" value="Znf_RING_CS"/>
</dbReference>
<dbReference type="Proteomes" id="UP000729357">
    <property type="component" value="Unassembled WGS sequence"/>
</dbReference>
<name>A0A9P8FRT2_AURME</name>
<dbReference type="PANTHER" id="PTHR15898">
    <property type="entry name" value="BIFUNCTIONAL APOPTOSIS REGULATOR"/>
    <property type="match status" value="1"/>
</dbReference>
<evidence type="ECO:0000256" key="2">
    <source>
        <dbReference type="ARBA" id="ARBA00022771"/>
    </source>
</evidence>
<feature type="region of interest" description="Disordered" evidence="5">
    <location>
        <begin position="1"/>
        <end position="32"/>
    </location>
</feature>
<evidence type="ECO:0000256" key="4">
    <source>
        <dbReference type="PROSITE-ProRule" id="PRU00175"/>
    </source>
</evidence>
<dbReference type="InterPro" id="IPR001841">
    <property type="entry name" value="Znf_RING"/>
</dbReference>
<dbReference type="PANTHER" id="PTHR15898:SF13">
    <property type="entry name" value="BIFUNCTIONAL APOPTOSIS REGULATOR"/>
    <property type="match status" value="1"/>
</dbReference>
<feature type="region of interest" description="Disordered" evidence="5">
    <location>
        <begin position="348"/>
        <end position="629"/>
    </location>
</feature>
<dbReference type="SUPFAM" id="SSF57850">
    <property type="entry name" value="RING/U-box"/>
    <property type="match status" value="1"/>
</dbReference>
<dbReference type="GO" id="GO:0043161">
    <property type="term" value="P:proteasome-mediated ubiquitin-dependent protein catabolic process"/>
    <property type="evidence" value="ECO:0007669"/>
    <property type="project" value="TreeGrafter"/>
</dbReference>
<protein>
    <recommendedName>
        <fullName evidence="6">RING-type domain-containing protein</fullName>
    </recommendedName>
</protein>
<dbReference type="GO" id="GO:0008270">
    <property type="term" value="F:zinc ion binding"/>
    <property type="evidence" value="ECO:0007669"/>
    <property type="project" value="UniProtKB-KW"/>
</dbReference>
<keyword evidence="3" id="KW-0862">Zinc</keyword>
<evidence type="ECO:0000256" key="5">
    <source>
        <dbReference type="SAM" id="MobiDB-lite"/>
    </source>
</evidence>
<evidence type="ECO:0000313" key="8">
    <source>
        <dbReference type="Proteomes" id="UP000729357"/>
    </source>
</evidence>
<feature type="domain" description="RING-type" evidence="6">
    <location>
        <begin position="95"/>
        <end position="135"/>
    </location>
</feature>
<dbReference type="PROSITE" id="PS00518">
    <property type="entry name" value="ZF_RING_1"/>
    <property type="match status" value="1"/>
</dbReference>
<keyword evidence="1" id="KW-0479">Metal-binding</keyword>
<feature type="non-terminal residue" evidence="7">
    <location>
        <position position="629"/>
    </location>
</feature>
<dbReference type="SMART" id="SM00184">
    <property type="entry name" value="RING"/>
    <property type="match status" value="1"/>
</dbReference>
<organism evidence="7 8">
    <name type="scientific">Aureobasidium melanogenum</name>
    <name type="common">Aureobasidium pullulans var. melanogenum</name>
    <dbReference type="NCBI Taxonomy" id="46634"/>
    <lineage>
        <taxon>Eukaryota</taxon>
        <taxon>Fungi</taxon>
        <taxon>Dikarya</taxon>
        <taxon>Ascomycota</taxon>
        <taxon>Pezizomycotina</taxon>
        <taxon>Dothideomycetes</taxon>
        <taxon>Dothideomycetidae</taxon>
        <taxon>Dothideales</taxon>
        <taxon>Saccotheciaceae</taxon>
        <taxon>Aureobasidium</taxon>
    </lineage>
</organism>
<dbReference type="PROSITE" id="PS50089">
    <property type="entry name" value="ZF_RING_2"/>
    <property type="match status" value="1"/>
</dbReference>
<dbReference type="Gene3D" id="3.30.40.10">
    <property type="entry name" value="Zinc/RING finger domain, C3HC4 (zinc finger)"/>
    <property type="match status" value="1"/>
</dbReference>
<feature type="compositionally biased region" description="Acidic residues" evidence="5">
    <location>
        <begin position="616"/>
        <end position="629"/>
    </location>
</feature>
<evidence type="ECO:0000256" key="3">
    <source>
        <dbReference type="ARBA" id="ARBA00022833"/>
    </source>
</evidence>
<feature type="compositionally biased region" description="Low complexity" evidence="5">
    <location>
        <begin position="429"/>
        <end position="438"/>
    </location>
</feature>
<keyword evidence="2 4" id="KW-0863">Zinc-finger</keyword>
<gene>
    <name evidence="7" type="ORF">KCU98_g7003</name>
</gene>
<reference evidence="7" key="2">
    <citation type="submission" date="2021-08" db="EMBL/GenBank/DDBJ databases">
        <authorList>
            <person name="Gostincar C."/>
            <person name="Sun X."/>
            <person name="Song Z."/>
            <person name="Gunde-Cimerman N."/>
        </authorList>
    </citation>
    <scope>NUCLEOTIDE SEQUENCE</scope>
    <source>
        <strain evidence="7">EXF-9298</strain>
    </source>
</reference>